<evidence type="ECO:0000256" key="3">
    <source>
        <dbReference type="ARBA" id="ARBA00023295"/>
    </source>
</evidence>
<dbReference type="CDD" id="cd09001">
    <property type="entry name" value="GH43_FsAxh1-like"/>
    <property type="match status" value="1"/>
</dbReference>
<comment type="caution">
    <text evidence="7">The sequence shown here is derived from an EMBL/GenBank/DDBJ whole genome shotgun (WGS) entry which is preliminary data.</text>
</comment>
<proteinExistence type="inferred from homology"/>
<keyword evidence="2 4" id="KW-0378">Hydrolase</keyword>
<name>A0ABV5ZIE8_9BACT</name>
<feature type="chain" id="PRO_5046673204" evidence="5">
    <location>
        <begin position="22"/>
        <end position="561"/>
    </location>
</feature>
<evidence type="ECO:0000256" key="2">
    <source>
        <dbReference type="ARBA" id="ARBA00022801"/>
    </source>
</evidence>
<reference evidence="7 8" key="1">
    <citation type="submission" date="2024-09" db="EMBL/GenBank/DDBJ databases">
        <authorList>
            <person name="Sun Q."/>
            <person name="Mori K."/>
        </authorList>
    </citation>
    <scope>NUCLEOTIDE SEQUENCE [LARGE SCALE GENOMIC DNA]</scope>
    <source>
        <strain evidence="7 8">ATCC 51272</strain>
    </source>
</reference>
<protein>
    <submittedName>
        <fullName evidence="7">Glycoside hydrolase 43 family protein</fullName>
    </submittedName>
</protein>
<evidence type="ECO:0000313" key="7">
    <source>
        <dbReference type="EMBL" id="MFB9897136.1"/>
    </source>
</evidence>
<feature type="signal peptide" evidence="5">
    <location>
        <begin position="1"/>
        <end position="21"/>
    </location>
</feature>
<keyword evidence="3 4" id="KW-0326">Glycosidase</keyword>
<dbReference type="SUPFAM" id="SSF75005">
    <property type="entry name" value="Arabinanase/levansucrase/invertase"/>
    <property type="match status" value="1"/>
</dbReference>
<dbReference type="SUPFAM" id="SSF49899">
    <property type="entry name" value="Concanavalin A-like lectins/glucanases"/>
    <property type="match status" value="1"/>
</dbReference>
<dbReference type="Gene3D" id="2.115.10.20">
    <property type="entry name" value="Glycosyl hydrolase domain, family 43"/>
    <property type="match status" value="1"/>
</dbReference>
<dbReference type="RefSeq" id="WP_027951688.1">
    <property type="nucleotide sequence ID" value="NZ_JADU01000006.1"/>
</dbReference>
<keyword evidence="8" id="KW-1185">Reference proteome</keyword>
<evidence type="ECO:0000256" key="4">
    <source>
        <dbReference type="RuleBase" id="RU361187"/>
    </source>
</evidence>
<keyword evidence="5" id="KW-0732">Signal</keyword>
<dbReference type="EMBL" id="JBHLZF010000001">
    <property type="protein sequence ID" value="MFB9897136.1"/>
    <property type="molecule type" value="Genomic_DNA"/>
</dbReference>
<dbReference type="InterPro" id="IPR023296">
    <property type="entry name" value="Glyco_hydro_beta-prop_sf"/>
</dbReference>
<evidence type="ECO:0000256" key="1">
    <source>
        <dbReference type="ARBA" id="ARBA00009865"/>
    </source>
</evidence>
<organism evidence="7 8">
    <name type="scientific">Hallella seregens ATCC 51272</name>
    <dbReference type="NCBI Taxonomy" id="1336250"/>
    <lineage>
        <taxon>Bacteria</taxon>
        <taxon>Pseudomonadati</taxon>
        <taxon>Bacteroidota</taxon>
        <taxon>Bacteroidia</taxon>
        <taxon>Bacteroidales</taxon>
        <taxon>Prevotellaceae</taxon>
        <taxon>Hallella</taxon>
    </lineage>
</organism>
<accession>A0ABV5ZIE8</accession>
<sequence>MHTKHILGSLLLAVLPLGAAAQYRSQVWCPDNGDGTYTNPVINADYSDPDVVAVGDDYYLTSSSFSCTPGLPVLHSRDLVNWEIIGHALDRVLPDSMFSGRPQHGNGVWAPSIRHHNGRFYIYWGDPDNGVFMVRATHPAGPWEPPVLVIPGKGIIDTTPLWDDDGRCYLVNAWANSRSRFASVITVRELNAEGTRAIGRPVIVFDGNGTENHTCEGPKFYKRDGWYWIMCPAGGVPTGFQLAMRARSPFGPYEVRKVLAQGDSPVNGPHQGAWVHTKYGEDWFLHFQDKGPYGRVVHLQPVTWRDNWPVMGRVPARGYCGTPCLTHRMPKAAAHTITNPAESDEFNEPRLSPQWQWQANYDATFGMPTALGFFRLYTHKSDLPLWHTPSLLLQKTPADRFTATARLKLVGKAEGQMGGLVMMGLDYSALVVRRVADRFELRQITCHNADKGKPETVRTLATLPPTGRDETDYQFAIHEDIYMRMNVCDGRLQFAYSRDGRRFTPVGEPFAMREGKWVGARMGFVAQEPAGNANRGWVDADWFRVTPLENAANKKDRKQAP</sequence>
<evidence type="ECO:0000259" key="6">
    <source>
        <dbReference type="Pfam" id="PF17851"/>
    </source>
</evidence>
<gene>
    <name evidence="7" type="ORF">ACFFK8_04765</name>
</gene>
<dbReference type="Gene3D" id="2.60.120.200">
    <property type="match status" value="1"/>
</dbReference>
<dbReference type="PANTHER" id="PTHR42812">
    <property type="entry name" value="BETA-XYLOSIDASE"/>
    <property type="match status" value="1"/>
</dbReference>
<dbReference type="Pfam" id="PF17851">
    <property type="entry name" value="GH43_C2"/>
    <property type="match status" value="1"/>
</dbReference>
<dbReference type="InterPro" id="IPR013320">
    <property type="entry name" value="ConA-like_dom_sf"/>
</dbReference>
<comment type="similarity">
    <text evidence="1 4">Belongs to the glycosyl hydrolase 43 family.</text>
</comment>
<evidence type="ECO:0000256" key="5">
    <source>
        <dbReference type="SAM" id="SignalP"/>
    </source>
</evidence>
<dbReference type="Proteomes" id="UP001589688">
    <property type="component" value="Unassembled WGS sequence"/>
</dbReference>
<dbReference type="InterPro" id="IPR051795">
    <property type="entry name" value="Glycosyl_Hydrlase_43"/>
</dbReference>
<evidence type="ECO:0000313" key="8">
    <source>
        <dbReference type="Proteomes" id="UP001589688"/>
    </source>
</evidence>
<dbReference type="GO" id="GO:0016787">
    <property type="term" value="F:hydrolase activity"/>
    <property type="evidence" value="ECO:0007669"/>
    <property type="project" value="UniProtKB-KW"/>
</dbReference>
<feature type="domain" description="Beta-xylosidase C-terminal Concanavalin A-like" evidence="6">
    <location>
        <begin position="343"/>
        <end position="545"/>
    </location>
</feature>
<dbReference type="InterPro" id="IPR041542">
    <property type="entry name" value="GH43_C2"/>
</dbReference>
<dbReference type="PANTHER" id="PTHR42812:SF12">
    <property type="entry name" value="BETA-XYLOSIDASE-RELATED"/>
    <property type="match status" value="1"/>
</dbReference>
<dbReference type="InterPro" id="IPR006710">
    <property type="entry name" value="Glyco_hydro_43"/>
</dbReference>
<dbReference type="Pfam" id="PF04616">
    <property type="entry name" value="Glyco_hydro_43"/>
    <property type="match status" value="1"/>
</dbReference>